<sequence>MTEYTLLTDTAAPPQARHQSLWRAEMIFAGITVFLSPINYLRADFAYVTASDVFAMMTLILMYVTGRIPLHPFGRASKAWYCSVFLLIFGLLASSAVNGDLQAGLEVVAQYCFSLMLIPLLFLQRPRAEVLLLIKIFVLAMVFVMLHGAWYMEFAPKDFRFVTPSGRLSSLVERENAAGALAALAITFSMWMYFTGQIRMYLLLILIAPLGYGLLLTGSNTGFFLTAIGMFSLALFSGALRLLAGMVVVGFLLFFVIYNWGELFLPEIFIKRVLGALETGNLDEAGTFSDRMFLIHEAYGVTRDTILLGLGANQYRLISAEGAPVHNTYLLLLAEGGLISLLGHFGMMMTGLLVGLPVLLSRKTRWYGALTITTIVMLALVQNGLAHFYARFWAVPWFLAISLSLIPDAEDEEPDDAYEYP</sequence>
<feature type="transmembrane region" description="Helical" evidence="1">
    <location>
        <begin position="45"/>
        <end position="66"/>
    </location>
</feature>
<evidence type="ECO:0000313" key="2">
    <source>
        <dbReference type="EMBL" id="TXB66437.1"/>
    </source>
</evidence>
<protein>
    <recommendedName>
        <fullName evidence="4">O-antigen ligase family protein</fullName>
    </recommendedName>
</protein>
<feature type="transmembrane region" description="Helical" evidence="1">
    <location>
        <begin position="366"/>
        <end position="381"/>
    </location>
</feature>
<keyword evidence="1" id="KW-1133">Transmembrane helix</keyword>
<name>A0A5C6RWF2_9RHOB</name>
<dbReference type="AlphaFoldDB" id="A0A5C6RWF2"/>
<dbReference type="OrthoDB" id="8275860at2"/>
<feature type="transmembrane region" description="Helical" evidence="1">
    <location>
        <begin position="240"/>
        <end position="261"/>
    </location>
</feature>
<dbReference type="PANTHER" id="PTHR37422:SF13">
    <property type="entry name" value="LIPOPOLYSACCHARIDE BIOSYNTHESIS PROTEIN PA4999-RELATED"/>
    <property type="match status" value="1"/>
</dbReference>
<keyword evidence="3" id="KW-1185">Reference proteome</keyword>
<evidence type="ECO:0008006" key="4">
    <source>
        <dbReference type="Google" id="ProtNLM"/>
    </source>
</evidence>
<feature type="transmembrane region" description="Helical" evidence="1">
    <location>
        <begin position="103"/>
        <end position="123"/>
    </location>
</feature>
<dbReference type="PANTHER" id="PTHR37422">
    <property type="entry name" value="TEICHURONIC ACID BIOSYNTHESIS PROTEIN TUAE"/>
    <property type="match status" value="1"/>
</dbReference>
<comment type="caution">
    <text evidence="2">The sequence shown here is derived from an EMBL/GenBank/DDBJ whole genome shotgun (WGS) entry which is preliminary data.</text>
</comment>
<gene>
    <name evidence="2" type="ORF">FQV27_16130</name>
</gene>
<organism evidence="2 3">
    <name type="scientific">Paracoccus aurantiacus</name>
    <dbReference type="NCBI Taxonomy" id="2599412"/>
    <lineage>
        <taxon>Bacteria</taxon>
        <taxon>Pseudomonadati</taxon>
        <taxon>Pseudomonadota</taxon>
        <taxon>Alphaproteobacteria</taxon>
        <taxon>Rhodobacterales</taxon>
        <taxon>Paracoccaceae</taxon>
        <taxon>Paracoccus</taxon>
    </lineage>
</organism>
<feature type="transmembrane region" description="Helical" evidence="1">
    <location>
        <begin position="130"/>
        <end position="152"/>
    </location>
</feature>
<dbReference type="RefSeq" id="WP_147100533.1">
    <property type="nucleotide sequence ID" value="NZ_JBHUFH010000001.1"/>
</dbReference>
<feature type="transmembrane region" description="Helical" evidence="1">
    <location>
        <begin position="78"/>
        <end position="97"/>
    </location>
</feature>
<keyword evidence="1" id="KW-0472">Membrane</keyword>
<feature type="transmembrane region" description="Helical" evidence="1">
    <location>
        <begin position="177"/>
        <end position="194"/>
    </location>
</feature>
<dbReference type="InterPro" id="IPR051533">
    <property type="entry name" value="WaaL-like"/>
</dbReference>
<evidence type="ECO:0000256" key="1">
    <source>
        <dbReference type="SAM" id="Phobius"/>
    </source>
</evidence>
<proteinExistence type="predicted"/>
<dbReference type="EMBL" id="VOPL01000008">
    <property type="protein sequence ID" value="TXB66437.1"/>
    <property type="molecule type" value="Genomic_DNA"/>
</dbReference>
<keyword evidence="1" id="KW-0812">Transmembrane</keyword>
<feature type="transmembrane region" description="Helical" evidence="1">
    <location>
        <begin position="21"/>
        <end position="39"/>
    </location>
</feature>
<evidence type="ECO:0000313" key="3">
    <source>
        <dbReference type="Proteomes" id="UP000321562"/>
    </source>
</evidence>
<dbReference type="Proteomes" id="UP000321562">
    <property type="component" value="Unassembled WGS sequence"/>
</dbReference>
<accession>A0A5C6RWF2</accession>
<feature type="transmembrane region" description="Helical" evidence="1">
    <location>
        <begin position="338"/>
        <end position="360"/>
    </location>
</feature>
<feature type="transmembrane region" description="Helical" evidence="1">
    <location>
        <begin position="201"/>
        <end position="234"/>
    </location>
</feature>
<reference evidence="2 3" key="1">
    <citation type="submission" date="2019-08" db="EMBL/GenBank/DDBJ databases">
        <authorList>
            <person name="Ye J."/>
        </authorList>
    </citation>
    <scope>NUCLEOTIDE SEQUENCE [LARGE SCALE GENOMIC DNA]</scope>
    <source>
        <strain evidence="2 3">TK008</strain>
    </source>
</reference>